<name>A0A369UJE8_9GAMM</name>
<evidence type="ECO:0000259" key="14">
    <source>
        <dbReference type="Pfam" id="PF02776"/>
    </source>
</evidence>
<dbReference type="UniPathway" id="UPA00047">
    <property type="reaction ID" value="UER00055"/>
</dbReference>
<keyword evidence="5 11" id="KW-0028">Amino-acid biosynthesis</keyword>
<keyword evidence="9 11" id="KW-0786">Thiamine pyrophosphate</keyword>
<comment type="pathway">
    <text evidence="1 11">Amino-acid biosynthesis; L-isoleucine biosynthesis; L-isoleucine from 2-oxobutanoate: step 1/4.</text>
</comment>
<dbReference type="GO" id="GO:0009099">
    <property type="term" value="P:L-valine biosynthetic process"/>
    <property type="evidence" value="ECO:0007669"/>
    <property type="project" value="UniProtKB-UniPathway"/>
</dbReference>
<keyword evidence="8 11" id="KW-0460">Magnesium</keyword>
<dbReference type="UniPathway" id="UPA00049">
    <property type="reaction ID" value="UER00059"/>
</dbReference>
<keyword evidence="7 11" id="KW-0479">Metal-binding</keyword>
<organism evidence="15 16">
    <name type="scientific">Dyella tabacisoli</name>
    <dbReference type="NCBI Taxonomy" id="2282381"/>
    <lineage>
        <taxon>Bacteria</taxon>
        <taxon>Pseudomonadati</taxon>
        <taxon>Pseudomonadota</taxon>
        <taxon>Gammaproteobacteria</taxon>
        <taxon>Lysobacterales</taxon>
        <taxon>Rhodanobacteraceae</taxon>
        <taxon>Dyella</taxon>
    </lineage>
</organism>
<evidence type="ECO:0000256" key="4">
    <source>
        <dbReference type="ARBA" id="ARBA00013145"/>
    </source>
</evidence>
<sequence length="600" mass="64882">MSGAEVVVQVLADEGIKVLFGYSGGAILPVYDAVFRYNATHIGPDGGEPMPLIVPANEQGAGFMAAGYARASGQVGVAIVTSGPGATNMVTPVRDSMADSIPLVVICGQVPTTAIGSDAFQEAPVSNIMSSCAKHVFLLTDAEQLETTLRTAFEIARSGRPGPVVIDIPKDVQNAPLRFQGQGRLPIPGYRARLRAIEQAYVSDAACANFFAALEQAKRPLIYAGGGVIAAGAATALRRFVDTFGLPVTTTLMGLGAFDTTEPLALHMLGMHGTAYANYAVEDCDFMLALGARFDDRVAGVPDKFAPAARFIAQIDIDPAEIGKVKPVQWHHSGDLTRTLERLHQYAEQHGVAARMHRRYDAWHTHIAELKRKHVLNYDRANALIQPYAVIEEINRHTQGRAIISTGVGQHQMWAAQYFDFREPRHWLSSGSMGTMGFGLPAAIGAQFARRDAIVIDIDGDASIRMNLGELETVTTYGLPVKVVVLNNQGDGMVRQWQKLFFKGRFASSDKSLHKKDFIKAAQADGFEWAQRLERPEDLVATIASFIAFDGPAFLEVMIDPDAGVYPMVGPGATYAQMITGDFIPSRLMPVEGEAATDMF</sequence>
<evidence type="ECO:0000256" key="3">
    <source>
        <dbReference type="ARBA" id="ARBA00007812"/>
    </source>
</evidence>
<dbReference type="InterPro" id="IPR012846">
    <property type="entry name" value="Acetolactate_synth_lsu"/>
</dbReference>
<dbReference type="FunFam" id="3.40.50.1220:FF:000008">
    <property type="entry name" value="Acetolactate synthase"/>
    <property type="match status" value="1"/>
</dbReference>
<dbReference type="Pfam" id="PF02776">
    <property type="entry name" value="TPP_enzyme_N"/>
    <property type="match status" value="1"/>
</dbReference>
<dbReference type="SUPFAM" id="SSF52518">
    <property type="entry name" value="Thiamin diphosphate-binding fold (THDP-binding)"/>
    <property type="match status" value="2"/>
</dbReference>
<comment type="cofactor">
    <cofactor evidence="11">
        <name>thiamine diphosphate</name>
        <dbReference type="ChEBI" id="CHEBI:58937"/>
    </cofactor>
    <text evidence="11">Binds 1 thiamine pyrophosphate per subunit.</text>
</comment>
<dbReference type="GO" id="GO:0000287">
    <property type="term" value="F:magnesium ion binding"/>
    <property type="evidence" value="ECO:0007669"/>
    <property type="project" value="UniProtKB-UniRule"/>
</dbReference>
<dbReference type="GO" id="GO:0030976">
    <property type="term" value="F:thiamine pyrophosphate binding"/>
    <property type="evidence" value="ECO:0007669"/>
    <property type="project" value="UniProtKB-UniRule"/>
</dbReference>
<evidence type="ECO:0000259" key="12">
    <source>
        <dbReference type="Pfam" id="PF00205"/>
    </source>
</evidence>
<dbReference type="InterPro" id="IPR039368">
    <property type="entry name" value="AHAS_TPP"/>
</dbReference>
<protein>
    <recommendedName>
        <fullName evidence="4 11">Acetolactate synthase</fullName>
        <ecNumber evidence="4 11">2.2.1.6</ecNumber>
    </recommendedName>
</protein>
<keyword evidence="6 11" id="KW-0808">Transferase</keyword>
<dbReference type="PANTHER" id="PTHR18968">
    <property type="entry name" value="THIAMINE PYROPHOSPHATE ENZYMES"/>
    <property type="match status" value="1"/>
</dbReference>
<dbReference type="AlphaFoldDB" id="A0A369UJE8"/>
<dbReference type="GO" id="GO:0050660">
    <property type="term" value="F:flavin adenine dinucleotide binding"/>
    <property type="evidence" value="ECO:0007669"/>
    <property type="project" value="InterPro"/>
</dbReference>
<dbReference type="EC" id="2.2.1.6" evidence="4 11"/>
<dbReference type="InterPro" id="IPR029061">
    <property type="entry name" value="THDP-binding"/>
</dbReference>
<dbReference type="Pfam" id="PF02775">
    <property type="entry name" value="TPP_enzyme_C"/>
    <property type="match status" value="1"/>
</dbReference>
<feature type="domain" description="Thiamine pyrophosphate enzyme N-terminal TPP-binding" evidence="14">
    <location>
        <begin position="1"/>
        <end position="122"/>
    </location>
</feature>
<accession>A0A369UJE8</accession>
<dbReference type="GO" id="GO:0009097">
    <property type="term" value="P:isoleucine biosynthetic process"/>
    <property type="evidence" value="ECO:0007669"/>
    <property type="project" value="UniProtKB-UniPathway"/>
</dbReference>
<evidence type="ECO:0000256" key="7">
    <source>
        <dbReference type="ARBA" id="ARBA00022723"/>
    </source>
</evidence>
<feature type="domain" description="Thiamine pyrophosphate enzyme TPP-binding" evidence="13">
    <location>
        <begin position="407"/>
        <end position="557"/>
    </location>
</feature>
<comment type="caution">
    <text evidence="15">The sequence shown here is derived from an EMBL/GenBank/DDBJ whole genome shotgun (WGS) entry which is preliminary data.</text>
</comment>
<proteinExistence type="inferred from homology"/>
<evidence type="ECO:0000259" key="13">
    <source>
        <dbReference type="Pfam" id="PF02775"/>
    </source>
</evidence>
<gene>
    <name evidence="15" type="primary">ilvB</name>
    <name evidence="15" type="ORF">DVJ77_15460</name>
</gene>
<comment type="cofactor">
    <cofactor evidence="11">
        <name>Mg(2+)</name>
        <dbReference type="ChEBI" id="CHEBI:18420"/>
    </cofactor>
    <text evidence="11">Binds 1 Mg(2+) ion per subunit.</text>
</comment>
<dbReference type="CDD" id="cd07035">
    <property type="entry name" value="TPP_PYR_POX_like"/>
    <property type="match status" value="1"/>
</dbReference>
<dbReference type="InterPro" id="IPR029035">
    <property type="entry name" value="DHS-like_NAD/FAD-binding_dom"/>
</dbReference>
<dbReference type="InterPro" id="IPR012000">
    <property type="entry name" value="Thiamin_PyroP_enz_cen_dom"/>
</dbReference>
<dbReference type="PANTHER" id="PTHR18968:SF13">
    <property type="entry name" value="ACETOLACTATE SYNTHASE CATALYTIC SUBUNIT, MITOCHONDRIAL"/>
    <property type="match status" value="1"/>
</dbReference>
<dbReference type="Proteomes" id="UP000253782">
    <property type="component" value="Unassembled WGS sequence"/>
</dbReference>
<dbReference type="FunFam" id="3.40.50.970:FF:000007">
    <property type="entry name" value="Acetolactate synthase"/>
    <property type="match status" value="1"/>
</dbReference>
<reference evidence="15 16" key="1">
    <citation type="submission" date="2018-07" db="EMBL/GenBank/DDBJ databases">
        <title>Dyella tabacisoli L4-6T, whole genome shotgun sequence.</title>
        <authorList>
            <person name="Zhou X.-K."/>
            <person name="Li W.-J."/>
            <person name="Duan Y.-Q."/>
        </authorList>
    </citation>
    <scope>NUCLEOTIDE SEQUENCE [LARGE SCALE GENOMIC DNA]</scope>
    <source>
        <strain evidence="15 16">L4-6</strain>
    </source>
</reference>
<dbReference type="OrthoDB" id="9785953at2"/>
<evidence type="ECO:0000313" key="16">
    <source>
        <dbReference type="Proteomes" id="UP000253782"/>
    </source>
</evidence>
<dbReference type="NCBIfam" id="TIGR00118">
    <property type="entry name" value="acolac_lg"/>
    <property type="match status" value="1"/>
</dbReference>
<evidence type="ECO:0000256" key="8">
    <source>
        <dbReference type="ARBA" id="ARBA00022842"/>
    </source>
</evidence>
<keyword evidence="16" id="KW-1185">Reference proteome</keyword>
<dbReference type="InterPro" id="IPR045229">
    <property type="entry name" value="TPP_enz"/>
</dbReference>
<dbReference type="GO" id="GO:0005948">
    <property type="term" value="C:acetolactate synthase complex"/>
    <property type="evidence" value="ECO:0007669"/>
    <property type="project" value="TreeGrafter"/>
</dbReference>
<evidence type="ECO:0000256" key="9">
    <source>
        <dbReference type="ARBA" id="ARBA00023052"/>
    </source>
</evidence>
<keyword evidence="10 11" id="KW-0100">Branched-chain amino acid biosynthesis</keyword>
<comment type="catalytic activity">
    <reaction evidence="11">
        <text>2 pyruvate + H(+) = (2S)-2-acetolactate + CO2</text>
        <dbReference type="Rhea" id="RHEA:25249"/>
        <dbReference type="ChEBI" id="CHEBI:15361"/>
        <dbReference type="ChEBI" id="CHEBI:15378"/>
        <dbReference type="ChEBI" id="CHEBI:16526"/>
        <dbReference type="ChEBI" id="CHEBI:58476"/>
        <dbReference type="EC" id="2.2.1.6"/>
    </reaction>
</comment>
<dbReference type="GO" id="GO:0003984">
    <property type="term" value="F:acetolactate synthase activity"/>
    <property type="evidence" value="ECO:0007669"/>
    <property type="project" value="UniProtKB-EC"/>
</dbReference>
<evidence type="ECO:0000256" key="1">
    <source>
        <dbReference type="ARBA" id="ARBA00004974"/>
    </source>
</evidence>
<comment type="similarity">
    <text evidence="3 11">Belongs to the TPP enzyme family.</text>
</comment>
<feature type="domain" description="Thiamine pyrophosphate enzyme central" evidence="12">
    <location>
        <begin position="211"/>
        <end position="343"/>
    </location>
</feature>
<dbReference type="Gene3D" id="3.40.50.1220">
    <property type="entry name" value="TPP-binding domain"/>
    <property type="match status" value="1"/>
</dbReference>
<evidence type="ECO:0000256" key="10">
    <source>
        <dbReference type="ARBA" id="ARBA00023304"/>
    </source>
</evidence>
<dbReference type="InterPro" id="IPR011766">
    <property type="entry name" value="TPP_enzyme_TPP-bd"/>
</dbReference>
<evidence type="ECO:0000256" key="11">
    <source>
        <dbReference type="RuleBase" id="RU003591"/>
    </source>
</evidence>
<evidence type="ECO:0000256" key="6">
    <source>
        <dbReference type="ARBA" id="ARBA00022679"/>
    </source>
</evidence>
<evidence type="ECO:0000256" key="5">
    <source>
        <dbReference type="ARBA" id="ARBA00022605"/>
    </source>
</evidence>
<evidence type="ECO:0000256" key="2">
    <source>
        <dbReference type="ARBA" id="ARBA00005025"/>
    </source>
</evidence>
<dbReference type="CDD" id="cd02015">
    <property type="entry name" value="TPP_AHAS"/>
    <property type="match status" value="1"/>
</dbReference>
<dbReference type="EMBL" id="QQAH01000015">
    <property type="protein sequence ID" value="RDD80637.1"/>
    <property type="molecule type" value="Genomic_DNA"/>
</dbReference>
<evidence type="ECO:0000313" key="15">
    <source>
        <dbReference type="EMBL" id="RDD80637.1"/>
    </source>
</evidence>
<dbReference type="Pfam" id="PF00205">
    <property type="entry name" value="TPP_enzyme_M"/>
    <property type="match status" value="1"/>
</dbReference>
<dbReference type="Gene3D" id="3.40.50.970">
    <property type="match status" value="2"/>
</dbReference>
<dbReference type="SUPFAM" id="SSF52467">
    <property type="entry name" value="DHS-like NAD/FAD-binding domain"/>
    <property type="match status" value="1"/>
</dbReference>
<comment type="pathway">
    <text evidence="2 11">Amino-acid biosynthesis; L-valine biosynthesis; L-valine from pyruvate: step 1/4.</text>
</comment>
<dbReference type="InterPro" id="IPR012001">
    <property type="entry name" value="Thiamin_PyroP_enz_TPP-bd_dom"/>
</dbReference>